<reference evidence="1" key="1">
    <citation type="submission" date="2019-11" db="EMBL/GenBank/DDBJ databases">
        <title>Microbial mats filling the niche in hypersaline microbial mats.</title>
        <authorList>
            <person name="Wong H.L."/>
            <person name="Macleod F.I."/>
            <person name="White R.A. III"/>
            <person name="Burns B.P."/>
        </authorList>
    </citation>
    <scope>NUCLEOTIDE SEQUENCE</scope>
    <source>
        <strain evidence="1">Rbin_158</strain>
    </source>
</reference>
<dbReference type="EMBL" id="WJJP01000675">
    <property type="protein sequence ID" value="MBD3327028.1"/>
    <property type="molecule type" value="Genomic_DNA"/>
</dbReference>
<dbReference type="SUPFAM" id="SSF52540">
    <property type="entry name" value="P-loop containing nucleoside triphosphate hydrolases"/>
    <property type="match status" value="1"/>
</dbReference>
<evidence type="ECO:0000313" key="2">
    <source>
        <dbReference type="Proteomes" id="UP000649604"/>
    </source>
</evidence>
<name>A0A9D5Q819_9BACT</name>
<accession>A0A9D5Q819</accession>
<comment type="caution">
    <text evidence="1">The sequence shown here is derived from an EMBL/GenBank/DDBJ whole genome shotgun (WGS) entry which is preliminary data.</text>
</comment>
<sequence length="319" mass="37253">MINTKLILVDGLPGSGKSTIAQFIALQVEKNGIRARWFYELEQAHPIHAFHVWSRQGPAQFIRTITENWQTFVAQRRAMEEVSILESSIFQSTVRLLFQSDVPRHQITEYAFQIETIIAELDPVLIYFVRTDVAHALKEICEKRKKVWENYLTQVIDCSEYAKHHHLQNFEGMVTFFQRYQELTTSLVSHFTMPRLTIENPNDDWAACRQRICRFLALPRREDPEVSEQYLAQFTGRYRDESTRLEIRIGLNHDGLIVHDLLWPRSKLLPKTANSFYVEGCTIEIDFQEDATGNIYRMKIGGSPGWKLYGRTLVKVDEL</sequence>
<dbReference type="AlphaFoldDB" id="A0A9D5Q819"/>
<gene>
    <name evidence="1" type="ORF">GF339_20750</name>
</gene>
<proteinExistence type="predicted"/>
<dbReference type="Gene3D" id="3.40.50.300">
    <property type="entry name" value="P-loop containing nucleotide triphosphate hydrolases"/>
    <property type="match status" value="1"/>
</dbReference>
<evidence type="ECO:0000313" key="1">
    <source>
        <dbReference type="EMBL" id="MBD3327028.1"/>
    </source>
</evidence>
<dbReference type="InterPro" id="IPR027417">
    <property type="entry name" value="P-loop_NTPase"/>
</dbReference>
<protein>
    <submittedName>
        <fullName evidence="1">Uncharacterized protein</fullName>
    </submittedName>
</protein>
<dbReference type="Proteomes" id="UP000649604">
    <property type="component" value="Unassembled WGS sequence"/>
</dbReference>
<organism evidence="1 2">
    <name type="scientific">candidate division KSB3 bacterium</name>
    <dbReference type="NCBI Taxonomy" id="2044937"/>
    <lineage>
        <taxon>Bacteria</taxon>
        <taxon>candidate division KSB3</taxon>
    </lineage>
</organism>